<accession>A0A132MUH8</accession>
<dbReference type="AlphaFoldDB" id="A0A132MUH8"/>
<protein>
    <submittedName>
        <fullName evidence="1">Uncharacterized protein</fullName>
    </submittedName>
</protein>
<comment type="caution">
    <text evidence="1">The sequence shown here is derived from an EMBL/GenBank/DDBJ whole genome shotgun (WGS) entry which is preliminary data.</text>
</comment>
<keyword evidence="2" id="KW-1185">Reference proteome</keyword>
<name>A0A132MUH8_9ACTN</name>
<reference evidence="2" key="1">
    <citation type="submission" date="2015-04" db="EMBL/GenBank/DDBJ databases">
        <title>Physiological reanalysis, assessment of diazotrophy, and genome sequences of multiple isolates of Streptomyces thermoautotrophicus.</title>
        <authorList>
            <person name="MacKellar D.C."/>
            <person name="Lieber L."/>
            <person name="Norman J."/>
            <person name="Bolger A."/>
            <person name="Tobin C."/>
            <person name="Murray J.W."/>
            <person name="Chang R."/>
            <person name="Ford T."/>
            <person name="Nguyen P.Q."/>
            <person name="Woodward J."/>
            <person name="Permingeat H."/>
            <person name="Joshi N.S."/>
            <person name="Silver P.A."/>
            <person name="Usadel B."/>
            <person name="Rutherford A.W."/>
            <person name="Friesen M."/>
            <person name="Prell J."/>
        </authorList>
    </citation>
    <scope>NUCLEOTIDE SEQUENCE [LARGE SCALE GENOMIC DNA]</scope>
    <source>
        <strain evidence="2">H1</strain>
    </source>
</reference>
<dbReference type="EMBL" id="LAXD01000001">
    <property type="protein sequence ID" value="KWX01568.1"/>
    <property type="molecule type" value="Genomic_DNA"/>
</dbReference>
<proteinExistence type="predicted"/>
<dbReference type="PATRIC" id="fig|1469144.10.peg.2812"/>
<dbReference type="STRING" id="1469144.LI90_2600"/>
<sequence>MEHSAEHEPRGEGHSAASEALVHLVSGDRPLNGADRGRLLTSLARALVASAKAAGTTAVVTGRWLADLFVDVAPRLPIRDGQTLRAHHPGRTTEEIAEALISGAANATTAVGAAGGALATVEFAAPPTLLSVPAQLAAEAMAVAAIEVKLVAELHELYGLAAPGPRVPRMLTYLQAWADRRGVNPLEFTPRRGVPAALGEAARRQIRKRLAGRAGRSLLTLGPMFSGAVAGGYVNRQGTRKLAEEVRADLRRLAAERELPGTAAD</sequence>
<evidence type="ECO:0000313" key="1">
    <source>
        <dbReference type="EMBL" id="KWX01568.1"/>
    </source>
</evidence>
<organism evidence="1 2">
    <name type="scientific">Carbonactinospora thermoautotrophica</name>
    <dbReference type="NCBI Taxonomy" id="1469144"/>
    <lineage>
        <taxon>Bacteria</taxon>
        <taxon>Bacillati</taxon>
        <taxon>Actinomycetota</taxon>
        <taxon>Actinomycetes</taxon>
        <taxon>Kitasatosporales</taxon>
        <taxon>Carbonactinosporaceae</taxon>
        <taxon>Carbonactinospora</taxon>
    </lineage>
</organism>
<dbReference type="Proteomes" id="UP000070188">
    <property type="component" value="Unassembled WGS sequence"/>
</dbReference>
<dbReference type="RefSeq" id="WP_171843034.1">
    <property type="nucleotide sequence ID" value="NZ_JYIJ01000018.1"/>
</dbReference>
<gene>
    <name evidence="1" type="ORF">LI90_2600</name>
</gene>
<evidence type="ECO:0000313" key="2">
    <source>
        <dbReference type="Proteomes" id="UP000070188"/>
    </source>
</evidence>